<evidence type="ECO:0000313" key="2">
    <source>
        <dbReference type="EMBL" id="CEK75815.1"/>
    </source>
</evidence>
<feature type="compositionally biased region" description="Pro residues" evidence="1">
    <location>
        <begin position="19"/>
        <end position="31"/>
    </location>
</feature>
<proteinExistence type="predicted"/>
<feature type="compositionally biased region" description="Polar residues" evidence="1">
    <location>
        <begin position="121"/>
        <end position="133"/>
    </location>
</feature>
<name>A0A0B7A745_9EUPU</name>
<reference evidence="2" key="1">
    <citation type="submission" date="2014-12" db="EMBL/GenBank/DDBJ databases">
        <title>Insight into the proteome of Arion vulgaris.</title>
        <authorList>
            <person name="Aradska J."/>
            <person name="Bulat T."/>
            <person name="Smidak R."/>
            <person name="Sarate P."/>
            <person name="Gangsoo J."/>
            <person name="Sialana F."/>
            <person name="Bilban M."/>
            <person name="Lubec G."/>
        </authorList>
    </citation>
    <scope>NUCLEOTIDE SEQUENCE</scope>
    <source>
        <tissue evidence="2">Skin</tissue>
    </source>
</reference>
<sequence length="206" mass="22946">PPPAPTNYADTPPLHTQPSVPPAPPPPPPPAASAIEIDKDRGTFTIRDRSGRARTVRVGKVVWPPPAEKQEKYDIQVGKLEIDEHVASGIEGRILGKKKWQKPEPPVQDDGKPKSILKSGDGQTKPKTTRATSLKDSSYFDTMKILEKKLYGTPASTSKLPTETPPKPHKTYTSEFTETDDNLYAKLLKKKNLYHRQFLKVLHLNE</sequence>
<dbReference type="EMBL" id="HACG01028950">
    <property type="protein sequence ID" value="CEK75815.1"/>
    <property type="molecule type" value="Transcribed_RNA"/>
</dbReference>
<gene>
    <name evidence="2" type="primary">ORF97149</name>
</gene>
<dbReference type="AlphaFoldDB" id="A0A0B7A745"/>
<feature type="region of interest" description="Disordered" evidence="1">
    <location>
        <begin position="90"/>
        <end position="133"/>
    </location>
</feature>
<feature type="non-terminal residue" evidence="2">
    <location>
        <position position="1"/>
    </location>
</feature>
<feature type="region of interest" description="Disordered" evidence="1">
    <location>
        <begin position="1"/>
        <end position="41"/>
    </location>
</feature>
<organism evidence="2">
    <name type="scientific">Arion vulgaris</name>
    <dbReference type="NCBI Taxonomy" id="1028688"/>
    <lineage>
        <taxon>Eukaryota</taxon>
        <taxon>Metazoa</taxon>
        <taxon>Spiralia</taxon>
        <taxon>Lophotrochozoa</taxon>
        <taxon>Mollusca</taxon>
        <taxon>Gastropoda</taxon>
        <taxon>Heterobranchia</taxon>
        <taxon>Euthyneura</taxon>
        <taxon>Panpulmonata</taxon>
        <taxon>Eupulmonata</taxon>
        <taxon>Stylommatophora</taxon>
        <taxon>Helicina</taxon>
        <taxon>Arionoidea</taxon>
        <taxon>Arionidae</taxon>
        <taxon>Arion</taxon>
    </lineage>
</organism>
<accession>A0A0B7A745</accession>
<feature type="region of interest" description="Disordered" evidence="1">
    <location>
        <begin position="152"/>
        <end position="174"/>
    </location>
</feature>
<evidence type="ECO:0000256" key="1">
    <source>
        <dbReference type="SAM" id="MobiDB-lite"/>
    </source>
</evidence>
<protein>
    <submittedName>
        <fullName evidence="2">Uncharacterized protein</fullName>
    </submittedName>
</protein>